<reference evidence="2 3" key="1">
    <citation type="journal article" date="2020" name="Int. J. Syst. Evol. Microbiol.">
        <title>Reclassification of Streptomyces castelarensis and Streptomyces sporoclivatus as later heterotypic synonyms of Streptomyces antimycoticus.</title>
        <authorList>
            <person name="Komaki H."/>
            <person name="Tamura T."/>
        </authorList>
    </citation>
    <scope>NUCLEOTIDE SEQUENCE [LARGE SCALE GENOMIC DNA]</scope>
    <source>
        <strain evidence="2 3">NBRC 13459</strain>
    </source>
</reference>
<feature type="region of interest" description="Disordered" evidence="1">
    <location>
        <begin position="94"/>
        <end position="122"/>
    </location>
</feature>
<sequence>MWTHLVQRSRDEGATWTLACTGMALPALASASRWLAARYPGDAFDVHAEILSGFLSALADIDLNRPRVLVRLRWAAYRAGHAALAEALDAPTPVASGFHSSPPRPRGAIRTSSWPRQSASRS</sequence>
<dbReference type="Proteomes" id="UP000301309">
    <property type="component" value="Unassembled WGS sequence"/>
</dbReference>
<dbReference type="AlphaFoldDB" id="A0A4D4LGY1"/>
<evidence type="ECO:0000313" key="3">
    <source>
        <dbReference type="Proteomes" id="UP000301309"/>
    </source>
</evidence>
<evidence type="ECO:0000313" key="2">
    <source>
        <dbReference type="EMBL" id="GDY59664.1"/>
    </source>
</evidence>
<name>A0A4D4LGY1_STRVO</name>
<feature type="compositionally biased region" description="Polar residues" evidence="1">
    <location>
        <begin position="110"/>
        <end position="122"/>
    </location>
</feature>
<comment type="caution">
    <text evidence="2">The sequence shown here is derived from an EMBL/GenBank/DDBJ whole genome shotgun (WGS) entry which is preliminary data.</text>
</comment>
<dbReference type="EMBL" id="BJHW01000002">
    <property type="protein sequence ID" value="GDY59664.1"/>
    <property type="molecule type" value="Genomic_DNA"/>
</dbReference>
<keyword evidence="3" id="KW-1185">Reference proteome</keyword>
<gene>
    <name evidence="2" type="ORF">SVIO_102870</name>
</gene>
<organism evidence="2 3">
    <name type="scientific">Streptomyces violaceusniger</name>
    <dbReference type="NCBI Taxonomy" id="68280"/>
    <lineage>
        <taxon>Bacteria</taxon>
        <taxon>Bacillati</taxon>
        <taxon>Actinomycetota</taxon>
        <taxon>Actinomycetes</taxon>
        <taxon>Kitasatosporales</taxon>
        <taxon>Streptomycetaceae</taxon>
        <taxon>Streptomyces</taxon>
        <taxon>Streptomyces violaceusniger group</taxon>
    </lineage>
</organism>
<proteinExistence type="predicted"/>
<evidence type="ECO:0000256" key="1">
    <source>
        <dbReference type="SAM" id="MobiDB-lite"/>
    </source>
</evidence>
<accession>A0A4D4LGY1</accession>
<protein>
    <submittedName>
        <fullName evidence="2">Uncharacterized protein</fullName>
    </submittedName>
</protein>